<feature type="compositionally biased region" description="Low complexity" evidence="1">
    <location>
        <begin position="7"/>
        <end position="28"/>
    </location>
</feature>
<dbReference type="Pfam" id="PF04375">
    <property type="entry name" value="HemX"/>
    <property type="match status" value="1"/>
</dbReference>
<keyword evidence="2" id="KW-0812">Transmembrane</keyword>
<dbReference type="STRING" id="289003.SAMN05216190_109109"/>
<dbReference type="PANTHER" id="PTHR38043:SF1">
    <property type="entry name" value="PROTEIN HEMX"/>
    <property type="match status" value="1"/>
</dbReference>
<dbReference type="PANTHER" id="PTHR38043">
    <property type="entry name" value="PROTEIN HEMX"/>
    <property type="match status" value="1"/>
</dbReference>
<dbReference type="GO" id="GO:0008168">
    <property type="term" value="F:methyltransferase activity"/>
    <property type="evidence" value="ECO:0007669"/>
    <property type="project" value="UniProtKB-KW"/>
</dbReference>
<dbReference type="InterPro" id="IPR007470">
    <property type="entry name" value="HemX"/>
</dbReference>
<name>A0A1I5PV42_9PSED</name>
<feature type="region of interest" description="Disordered" evidence="1">
    <location>
        <begin position="359"/>
        <end position="382"/>
    </location>
</feature>
<dbReference type="AlphaFoldDB" id="A0A1I5PV42"/>
<keyword evidence="2" id="KW-0472">Membrane</keyword>
<keyword evidence="3" id="KW-0489">Methyltransferase</keyword>
<feature type="transmembrane region" description="Helical" evidence="2">
    <location>
        <begin position="36"/>
        <end position="56"/>
    </location>
</feature>
<evidence type="ECO:0000256" key="1">
    <source>
        <dbReference type="SAM" id="MobiDB-lite"/>
    </source>
</evidence>
<protein>
    <submittedName>
        <fullName evidence="3">Uroporphyrin-3 C-methyltransferase</fullName>
    </submittedName>
</protein>
<accession>A0A1I5PV42</accession>
<gene>
    <name evidence="3" type="ORF">SAMN05216190_109109</name>
</gene>
<dbReference type="GO" id="GO:0032259">
    <property type="term" value="P:methylation"/>
    <property type="evidence" value="ECO:0007669"/>
    <property type="project" value="UniProtKB-KW"/>
</dbReference>
<keyword evidence="4" id="KW-1185">Reference proteome</keyword>
<dbReference type="RefSeq" id="WP_090499999.1">
    <property type="nucleotide sequence ID" value="NZ_FOWX01000009.1"/>
</dbReference>
<evidence type="ECO:0000313" key="3">
    <source>
        <dbReference type="EMBL" id="SFP37875.1"/>
    </source>
</evidence>
<reference evidence="4" key="1">
    <citation type="submission" date="2016-10" db="EMBL/GenBank/DDBJ databases">
        <authorList>
            <person name="Varghese N."/>
            <person name="Submissions S."/>
        </authorList>
    </citation>
    <scope>NUCLEOTIDE SEQUENCE [LARGE SCALE GENOMIC DNA]</scope>
    <source>
        <strain evidence="4">DSM 17834</strain>
    </source>
</reference>
<keyword evidence="3" id="KW-0808">Transferase</keyword>
<organism evidence="3 4">
    <name type="scientific">Pseudomonas borbori</name>
    <dbReference type="NCBI Taxonomy" id="289003"/>
    <lineage>
        <taxon>Bacteria</taxon>
        <taxon>Pseudomonadati</taxon>
        <taxon>Pseudomonadota</taxon>
        <taxon>Gammaproteobacteria</taxon>
        <taxon>Pseudomonadales</taxon>
        <taxon>Pseudomonadaceae</taxon>
        <taxon>Pseudomonas</taxon>
    </lineage>
</organism>
<sequence length="382" mass="41396">MSEATTPKEQQPPVAEAPPAAASAPVAKPASRGNRLVVLALLLGAAGVAAAGWGLWQLRSLELRDQQQLSQLEAARSQTEALAQRTQGLDARLQQLPGADELDARRRLVAQLQGDQQLLNQRLETVLGASRQDWRLAEAEHLLRLASLRLSALQDINSATALVQGADEILRGQDDPAAFAAREQLAKSLEALRATVNPDRTGLFLQLAALREQVAQLHALNPAFVGSGGVLSDLAAEGDGSSWWAEWLEILSQYFRIDFSADENIRPLLAGQSLTQVRLALSLALEQAQWAALHGQTPVYRQSLVQAREVLDAHFDLDNPNSRALRARIGELLEQPIEVAAPDLSGSLNAVQAYIQRKQSARQQVERDPAADALPSVEEARP</sequence>
<keyword evidence="2" id="KW-1133">Transmembrane helix</keyword>
<evidence type="ECO:0000313" key="4">
    <source>
        <dbReference type="Proteomes" id="UP000198784"/>
    </source>
</evidence>
<dbReference type="Proteomes" id="UP000198784">
    <property type="component" value="Unassembled WGS sequence"/>
</dbReference>
<evidence type="ECO:0000256" key="2">
    <source>
        <dbReference type="SAM" id="Phobius"/>
    </source>
</evidence>
<dbReference type="EMBL" id="FOWX01000009">
    <property type="protein sequence ID" value="SFP37875.1"/>
    <property type="molecule type" value="Genomic_DNA"/>
</dbReference>
<feature type="region of interest" description="Disordered" evidence="1">
    <location>
        <begin position="1"/>
        <end position="28"/>
    </location>
</feature>
<proteinExistence type="predicted"/>
<dbReference type="OrthoDB" id="5739852at2"/>